<evidence type="ECO:0000313" key="5">
    <source>
        <dbReference type="Proteomes" id="UP000077315"/>
    </source>
</evidence>
<dbReference type="RefSeq" id="XP_018295634.1">
    <property type="nucleotide sequence ID" value="XM_018430598.1"/>
</dbReference>
<dbReference type="VEuPathDB" id="FungiDB:PHYBLDRAFT_141471"/>
<feature type="compositionally biased region" description="Low complexity" evidence="1">
    <location>
        <begin position="315"/>
        <end position="325"/>
    </location>
</feature>
<keyword evidence="3" id="KW-0732">Signal</keyword>
<feature type="compositionally biased region" description="Pro residues" evidence="1">
    <location>
        <begin position="285"/>
        <end position="294"/>
    </location>
</feature>
<evidence type="ECO:0000313" key="4">
    <source>
        <dbReference type="EMBL" id="OAD77594.1"/>
    </source>
</evidence>
<keyword evidence="5" id="KW-1185">Reference proteome</keyword>
<feature type="region of interest" description="Disordered" evidence="1">
    <location>
        <begin position="137"/>
        <end position="184"/>
    </location>
</feature>
<organism evidence="4 5">
    <name type="scientific">Phycomyces blakesleeanus (strain ATCC 8743b / DSM 1359 / FGSC 10004 / NBRC 33097 / NRRL 1555)</name>
    <dbReference type="NCBI Taxonomy" id="763407"/>
    <lineage>
        <taxon>Eukaryota</taxon>
        <taxon>Fungi</taxon>
        <taxon>Fungi incertae sedis</taxon>
        <taxon>Mucoromycota</taxon>
        <taxon>Mucoromycotina</taxon>
        <taxon>Mucoromycetes</taxon>
        <taxon>Mucorales</taxon>
        <taxon>Phycomycetaceae</taxon>
        <taxon>Phycomyces</taxon>
    </lineage>
</organism>
<feature type="compositionally biased region" description="Low complexity" evidence="1">
    <location>
        <begin position="165"/>
        <end position="176"/>
    </location>
</feature>
<dbReference type="InParanoid" id="A0A167PB04"/>
<feature type="region of interest" description="Disordered" evidence="1">
    <location>
        <begin position="40"/>
        <end position="115"/>
    </location>
</feature>
<proteinExistence type="predicted"/>
<reference evidence="5" key="1">
    <citation type="submission" date="2015-06" db="EMBL/GenBank/DDBJ databases">
        <title>Expansion of signal transduction pathways in fungi by whole-genome duplication.</title>
        <authorList>
            <consortium name="DOE Joint Genome Institute"/>
            <person name="Corrochano L.M."/>
            <person name="Kuo A."/>
            <person name="Marcet-Houben M."/>
            <person name="Polaino S."/>
            <person name="Salamov A."/>
            <person name="Villalobos J.M."/>
            <person name="Alvarez M.I."/>
            <person name="Avalos J."/>
            <person name="Benito E.P."/>
            <person name="Benoit I."/>
            <person name="Burger G."/>
            <person name="Camino L.P."/>
            <person name="Canovas D."/>
            <person name="Cerda-Olmedo E."/>
            <person name="Cheng J.-F."/>
            <person name="Dominguez A."/>
            <person name="Elias M."/>
            <person name="Eslava A.P."/>
            <person name="Glaser F."/>
            <person name="Grimwood J."/>
            <person name="Gutierrez G."/>
            <person name="Heitman J."/>
            <person name="Henrissat B."/>
            <person name="Iturriaga E.A."/>
            <person name="Lang B.F."/>
            <person name="Lavin J.L."/>
            <person name="Lee S."/>
            <person name="Li W."/>
            <person name="Lindquist E."/>
            <person name="Lopez-Garcia S."/>
            <person name="Luque E.M."/>
            <person name="Marcos A.T."/>
            <person name="Martin J."/>
            <person name="McCluskey K."/>
            <person name="Medina H.R."/>
            <person name="Miralles-Duran A."/>
            <person name="Miyazaki A."/>
            <person name="Munoz-Torres E."/>
            <person name="Oguiza J.A."/>
            <person name="Ohm R."/>
            <person name="Olmedo M."/>
            <person name="Orejas M."/>
            <person name="Ortiz-Castellanos L."/>
            <person name="Pisabarro A.G."/>
            <person name="Rodriguez-Romero J."/>
            <person name="Ruiz-Herrera J."/>
            <person name="Ruiz-Vazquez R."/>
            <person name="Sanz C."/>
            <person name="Schackwitz W."/>
            <person name="Schmutz J."/>
            <person name="Shahriari M."/>
            <person name="Shelest E."/>
            <person name="Silva-Franco F."/>
            <person name="Soanes D."/>
            <person name="Syed K."/>
            <person name="Tagua V.G."/>
            <person name="Talbot N.J."/>
            <person name="Thon M."/>
            <person name="De vries R.P."/>
            <person name="Wiebenga A."/>
            <person name="Yadav J.S."/>
            <person name="Braun E.L."/>
            <person name="Baker S."/>
            <person name="Garre V."/>
            <person name="Horwitz B."/>
            <person name="Torres-Martinez S."/>
            <person name="Idnurm A."/>
            <person name="Herrera-Estrella A."/>
            <person name="Gabaldon T."/>
            <person name="Grigoriev I.V."/>
        </authorList>
    </citation>
    <scope>NUCLEOTIDE SEQUENCE [LARGE SCALE GENOMIC DNA]</scope>
    <source>
        <strain evidence="5">NRRL 1555(-)</strain>
    </source>
</reference>
<feature type="region of interest" description="Disordered" evidence="1">
    <location>
        <begin position="352"/>
        <end position="428"/>
    </location>
</feature>
<feature type="compositionally biased region" description="Basic and acidic residues" evidence="1">
    <location>
        <begin position="63"/>
        <end position="107"/>
    </location>
</feature>
<feature type="compositionally biased region" description="Pro residues" evidence="1">
    <location>
        <begin position="386"/>
        <end position="402"/>
    </location>
</feature>
<feature type="transmembrane region" description="Helical" evidence="2">
    <location>
        <begin position="193"/>
        <end position="216"/>
    </location>
</feature>
<accession>A0A167PB04</accession>
<feature type="compositionally biased region" description="Acidic residues" evidence="1">
    <location>
        <begin position="235"/>
        <end position="252"/>
    </location>
</feature>
<feature type="compositionally biased region" description="Polar residues" evidence="1">
    <location>
        <begin position="257"/>
        <end position="269"/>
    </location>
</feature>
<protein>
    <recommendedName>
        <fullName evidence="6">Mid2 domain-containing protein</fullName>
    </recommendedName>
</protein>
<dbReference type="GeneID" id="28991504"/>
<keyword evidence="2" id="KW-1133">Transmembrane helix</keyword>
<feature type="compositionally biased region" description="Low complexity" evidence="1">
    <location>
        <begin position="409"/>
        <end position="428"/>
    </location>
</feature>
<keyword evidence="2" id="KW-0472">Membrane</keyword>
<evidence type="ECO:0000256" key="2">
    <source>
        <dbReference type="SAM" id="Phobius"/>
    </source>
</evidence>
<gene>
    <name evidence="4" type="ORF">PHYBLDRAFT_141471</name>
</gene>
<feature type="region of interest" description="Disordered" evidence="1">
    <location>
        <begin position="231"/>
        <end position="332"/>
    </location>
</feature>
<dbReference type="EMBL" id="KV440974">
    <property type="protein sequence ID" value="OAD77594.1"/>
    <property type="molecule type" value="Genomic_DNA"/>
</dbReference>
<feature type="chain" id="PRO_5007891109" description="Mid2 domain-containing protein" evidence="3">
    <location>
        <begin position="20"/>
        <end position="428"/>
    </location>
</feature>
<evidence type="ECO:0008006" key="6">
    <source>
        <dbReference type="Google" id="ProtNLM"/>
    </source>
</evidence>
<feature type="signal peptide" evidence="3">
    <location>
        <begin position="1"/>
        <end position="19"/>
    </location>
</feature>
<dbReference type="OrthoDB" id="10573180at2759"/>
<keyword evidence="2" id="KW-0812">Transmembrane</keyword>
<sequence length="428" mass="46122">MRFLFLTLCLLLHPTAILSLAPAIPGDSVLIPEPSSFIPSRTSTFNTPTITNSPQTFDPPPQFHEDEEPHERHGRDEQDKREERDEKDNKSSQTEDERKKESSDKRVRSSALHATTNTHGKTVIVTTIIIVSNPDPDQVFRAMGDGDDKTKQSGDQSSSTMTDPNSSNSDGQNSSGEALGNGYQRKKNEVRRMVTIASLVGGLGGVSVIAAAIILTRVRIRKRRDMAAKNIHADDSDDDNDSSNDNEFDLPLDIENGGSSPQVREIQTSDNDHTNRNVSQDRSPPEPSAPPAPLSPSLGNVQGVVYEPCPPRRTMSMQLQSSSPLPSAPTIKELDGLANDYHRMPPLFQIQASSSHTNHSDSSHPSSSTASSACPHCKPVELLVPPEVPPPAYTPSAPPLYTIPPANAGQGSSSSCPSSPQNSDTCGS</sequence>
<feature type="compositionally biased region" description="Polar residues" evidence="1">
    <location>
        <begin position="153"/>
        <end position="164"/>
    </location>
</feature>
<dbReference type="AlphaFoldDB" id="A0A167PB04"/>
<evidence type="ECO:0000256" key="1">
    <source>
        <dbReference type="SAM" id="MobiDB-lite"/>
    </source>
</evidence>
<feature type="compositionally biased region" description="Low complexity" evidence="1">
    <location>
        <begin position="363"/>
        <end position="373"/>
    </location>
</feature>
<dbReference type="Proteomes" id="UP000077315">
    <property type="component" value="Unassembled WGS sequence"/>
</dbReference>
<feature type="compositionally biased region" description="Polar residues" evidence="1">
    <location>
        <begin position="40"/>
        <end position="56"/>
    </location>
</feature>
<dbReference type="STRING" id="763407.A0A167PB04"/>
<evidence type="ECO:0000256" key="3">
    <source>
        <dbReference type="SAM" id="SignalP"/>
    </source>
</evidence>
<name>A0A167PB04_PHYB8</name>